<comment type="caution">
    <text evidence="7">The sequence shown here is derived from an EMBL/GenBank/DDBJ whole genome shotgun (WGS) entry which is preliminary data.</text>
</comment>
<dbReference type="PANTHER" id="PTHR46481">
    <property type="entry name" value="ZINC FINGER BED DOMAIN-CONTAINING PROTEIN 4"/>
    <property type="match status" value="1"/>
</dbReference>
<comment type="subcellular location">
    <subcellularLocation>
        <location evidence="1">Nucleus</location>
    </subcellularLocation>
</comment>
<reference evidence="7" key="1">
    <citation type="submission" date="2021-04" db="EMBL/GenBank/DDBJ databases">
        <title>First draft genome resource for Brassicaceae pathogens Fusarium oxysporum f. sp. raphani and Fusarium oxysporum f. sp. rapae.</title>
        <authorList>
            <person name="Asai S."/>
        </authorList>
    </citation>
    <scope>NUCLEOTIDE SEQUENCE</scope>
    <source>
        <strain evidence="7">Tf1208</strain>
    </source>
</reference>
<keyword evidence="3" id="KW-0863">Zinc-finger</keyword>
<protein>
    <submittedName>
        <fullName evidence="7">Putative AC transposase</fullName>
    </submittedName>
</protein>
<evidence type="ECO:0000256" key="1">
    <source>
        <dbReference type="ARBA" id="ARBA00004123"/>
    </source>
</evidence>
<accession>A0A8J5TZN6</accession>
<dbReference type="GO" id="GO:0005634">
    <property type="term" value="C:nucleus"/>
    <property type="evidence" value="ECO:0007669"/>
    <property type="project" value="UniProtKB-SubCell"/>
</dbReference>
<keyword evidence="4" id="KW-0862">Zinc</keyword>
<evidence type="ECO:0000313" key="8">
    <source>
        <dbReference type="Proteomes" id="UP000694050"/>
    </source>
</evidence>
<feature type="compositionally biased region" description="Basic and acidic residues" evidence="6">
    <location>
        <begin position="332"/>
        <end position="342"/>
    </location>
</feature>
<proteinExistence type="predicted"/>
<organism evidence="7 8">
    <name type="scientific">Fusarium oxysporum f. sp. rapae</name>
    <dbReference type="NCBI Taxonomy" id="485398"/>
    <lineage>
        <taxon>Eukaryota</taxon>
        <taxon>Fungi</taxon>
        <taxon>Dikarya</taxon>
        <taxon>Ascomycota</taxon>
        <taxon>Pezizomycotina</taxon>
        <taxon>Sordariomycetes</taxon>
        <taxon>Hypocreomycetidae</taxon>
        <taxon>Hypocreales</taxon>
        <taxon>Nectriaceae</taxon>
        <taxon>Fusarium</taxon>
        <taxon>Fusarium oxysporum species complex</taxon>
    </lineage>
</organism>
<gene>
    <name evidence="7" type="ORF">Forpe1208_v003549</name>
</gene>
<feature type="region of interest" description="Disordered" evidence="6">
    <location>
        <begin position="320"/>
        <end position="352"/>
    </location>
</feature>
<name>A0A8J5TZN6_FUSOX</name>
<dbReference type="AlphaFoldDB" id="A0A8J5TZN6"/>
<sequence length="500" mass="55963">MAFEISSVPRIPSSAPDFIDIERFFTREKAKPRTLYVCLYCTAKPWKDGYKGNARRHMRNNHPYLTGLSSQQNQSQQSLDVYITSSTTPSEAALRNAFNRQAYIEALISLLTRRRVGFSMMEWDELKDLALKCNPAIEDSLITSQRTVMRYIAASYEFYAAQLAESLQSANSMIHLSSDLWTSPHRHGMLAVCGQRVDKGYKLRKALLGLLECRKGHSGESQAGLIADVLERFEIRRVGYHTGDNASSNNACLEALLKKLLHGRGIVFDPVRRRVCCFDHIINLSLQTFLLARSKETLRTAINDAGNDAGAQSIETFSTALNQNTPSGPDTTVDHTSGEKQGRQQRPPTRGRTTQLLELSGWKGINALQKLHHFAVWIGSPPIHSGNWREAVGRSLGIDNATRWTSWYKVISVAFDKKAQIVQFMVDHDKDIGCAHLVSGADWDILSKTHTFLQPFTDATLITEGDQASICSTLRLMDDLLSHFEKAKIRSVSVKGTAFN</sequence>
<dbReference type="PANTHER" id="PTHR46481:SF10">
    <property type="entry name" value="ZINC FINGER BED DOMAIN-CONTAINING PROTEIN 39"/>
    <property type="match status" value="1"/>
</dbReference>
<evidence type="ECO:0000256" key="4">
    <source>
        <dbReference type="ARBA" id="ARBA00022833"/>
    </source>
</evidence>
<evidence type="ECO:0000256" key="3">
    <source>
        <dbReference type="ARBA" id="ARBA00022771"/>
    </source>
</evidence>
<dbReference type="GO" id="GO:0008270">
    <property type="term" value="F:zinc ion binding"/>
    <property type="evidence" value="ECO:0007669"/>
    <property type="project" value="UniProtKB-KW"/>
</dbReference>
<evidence type="ECO:0000256" key="2">
    <source>
        <dbReference type="ARBA" id="ARBA00022723"/>
    </source>
</evidence>
<keyword evidence="2" id="KW-0479">Metal-binding</keyword>
<dbReference type="InterPro" id="IPR052035">
    <property type="entry name" value="ZnF_BED_domain_contain"/>
</dbReference>
<feature type="compositionally biased region" description="Polar residues" evidence="6">
    <location>
        <begin position="320"/>
        <end position="330"/>
    </location>
</feature>
<evidence type="ECO:0000313" key="7">
    <source>
        <dbReference type="EMBL" id="KAG7420019.1"/>
    </source>
</evidence>
<dbReference type="EMBL" id="JAELUQ010000002">
    <property type="protein sequence ID" value="KAG7420019.1"/>
    <property type="molecule type" value="Genomic_DNA"/>
</dbReference>
<evidence type="ECO:0000256" key="6">
    <source>
        <dbReference type="SAM" id="MobiDB-lite"/>
    </source>
</evidence>
<dbReference type="Proteomes" id="UP000694050">
    <property type="component" value="Unassembled WGS sequence"/>
</dbReference>
<keyword evidence="5" id="KW-0539">Nucleus</keyword>
<evidence type="ECO:0000256" key="5">
    <source>
        <dbReference type="ARBA" id="ARBA00023242"/>
    </source>
</evidence>